<keyword evidence="2" id="KW-1185">Reference proteome</keyword>
<organism evidence="1 2">
    <name type="scientific">Persea americana</name>
    <name type="common">Avocado</name>
    <dbReference type="NCBI Taxonomy" id="3435"/>
    <lineage>
        <taxon>Eukaryota</taxon>
        <taxon>Viridiplantae</taxon>
        <taxon>Streptophyta</taxon>
        <taxon>Embryophyta</taxon>
        <taxon>Tracheophyta</taxon>
        <taxon>Spermatophyta</taxon>
        <taxon>Magnoliopsida</taxon>
        <taxon>Magnoliidae</taxon>
        <taxon>Laurales</taxon>
        <taxon>Lauraceae</taxon>
        <taxon>Persea</taxon>
    </lineage>
</organism>
<proteinExistence type="predicted"/>
<comment type="caution">
    <text evidence="1">The sequence shown here is derived from an EMBL/GenBank/DDBJ whole genome shotgun (WGS) entry which is preliminary data.</text>
</comment>
<sequence length="127" mass="13918">MTNVLIFPTRNIRKHTPHTPAGCGEVDEEVAAGAAFLLLQNPTMERVGYDCGWASEISFCFCPKLQRSRTSVCNGLIGEEERGARSSALLQKQESENLAVRRKIREGNRASSQSAAGFPGFSMDLQN</sequence>
<evidence type="ECO:0000313" key="1">
    <source>
        <dbReference type="EMBL" id="KAJ8616706.1"/>
    </source>
</evidence>
<dbReference type="EMBL" id="CM056820">
    <property type="protein sequence ID" value="KAJ8616706.1"/>
    <property type="molecule type" value="Genomic_DNA"/>
</dbReference>
<name>A0ACC2K6K1_PERAE</name>
<dbReference type="Proteomes" id="UP001234297">
    <property type="component" value="Chromosome 12"/>
</dbReference>
<protein>
    <submittedName>
        <fullName evidence="1">Uncharacterized protein</fullName>
    </submittedName>
</protein>
<gene>
    <name evidence="1" type="ORF">MRB53_036078</name>
</gene>
<reference evidence="1 2" key="1">
    <citation type="journal article" date="2022" name="Hortic Res">
        <title>A haplotype resolved chromosomal level avocado genome allows analysis of novel avocado genes.</title>
        <authorList>
            <person name="Nath O."/>
            <person name="Fletcher S.J."/>
            <person name="Hayward A."/>
            <person name="Shaw L.M."/>
            <person name="Masouleh A.K."/>
            <person name="Furtado A."/>
            <person name="Henry R.J."/>
            <person name="Mitter N."/>
        </authorList>
    </citation>
    <scope>NUCLEOTIDE SEQUENCE [LARGE SCALE GENOMIC DNA]</scope>
    <source>
        <strain evidence="2">cv. Hass</strain>
    </source>
</reference>
<evidence type="ECO:0000313" key="2">
    <source>
        <dbReference type="Proteomes" id="UP001234297"/>
    </source>
</evidence>
<accession>A0ACC2K6K1</accession>